<name>A0A221V537_9FLAO</name>
<reference evidence="1 2" key="1">
    <citation type="submission" date="2017-07" db="EMBL/GenBank/DDBJ databases">
        <title>Genome Sequence of Arenibacter algicola Strain SMS7 Isolated from a culture of the Diatom Skeletonema marinoi.</title>
        <authorList>
            <person name="Topel M."/>
            <person name="Pinder M.I.M."/>
            <person name="Johansson O.N."/>
            <person name="Kourtchenko O."/>
            <person name="Godhe A."/>
            <person name="Clarke A.K."/>
        </authorList>
    </citation>
    <scope>NUCLEOTIDE SEQUENCE [LARGE SCALE GENOMIC DNA]</scope>
    <source>
        <strain evidence="1 2">SMS7</strain>
    </source>
</reference>
<dbReference type="KEGG" id="aalg:AREALGSMS7_04815"/>
<gene>
    <name evidence="1" type="ORF">AREALGSMS7_04815</name>
</gene>
<organism evidence="1 2">
    <name type="scientific">Arenibacter algicola</name>
    <dbReference type="NCBI Taxonomy" id="616991"/>
    <lineage>
        <taxon>Bacteria</taxon>
        <taxon>Pseudomonadati</taxon>
        <taxon>Bacteroidota</taxon>
        <taxon>Flavobacteriia</taxon>
        <taxon>Flavobacteriales</taxon>
        <taxon>Flavobacteriaceae</taxon>
        <taxon>Arenibacter</taxon>
    </lineage>
</organism>
<dbReference type="InterPro" id="IPR032577">
    <property type="entry name" value="DUF4920"/>
</dbReference>
<dbReference type="STRING" id="616991.GCA_000733925_02997"/>
<dbReference type="Pfam" id="PF16267">
    <property type="entry name" value="DUF4920"/>
    <property type="match status" value="1"/>
</dbReference>
<proteinExistence type="predicted"/>
<dbReference type="AlphaFoldDB" id="A0A221V537"/>
<dbReference type="EMBL" id="CP022515">
    <property type="protein sequence ID" value="ASO08201.1"/>
    <property type="molecule type" value="Genomic_DNA"/>
</dbReference>
<accession>A0A221V537</accession>
<evidence type="ECO:0000313" key="1">
    <source>
        <dbReference type="EMBL" id="ASO08201.1"/>
    </source>
</evidence>
<dbReference type="Proteomes" id="UP000204551">
    <property type="component" value="Chromosome"/>
</dbReference>
<evidence type="ECO:0000313" key="2">
    <source>
        <dbReference type="Proteomes" id="UP000204551"/>
    </source>
</evidence>
<evidence type="ECO:0008006" key="3">
    <source>
        <dbReference type="Google" id="ProtNLM"/>
    </source>
</evidence>
<dbReference type="eggNOG" id="ENOG5031D3D">
    <property type="taxonomic scope" value="Bacteria"/>
</dbReference>
<sequence>MTFMVFSACLAQNKPSVPTSPALINESYDYIGTQFDDSDAISSGQMLGNYEKMAKTDTLASRFSGLVTEVCMAKGCWMKLKLVNGKESMVKFKDYGFFVPQELVGKEVVVNGLAYVEEMSVGDQRHFARDAGKSEEEVAAIIMVEKKYAFEADGVLIKK</sequence>
<protein>
    <recommendedName>
        <fullName evidence="3">Branched-chain amino acid aminotransferase</fullName>
    </recommendedName>
</protein>